<dbReference type="Pfam" id="PF13563">
    <property type="entry name" value="2_5_RNA_ligase2"/>
    <property type="match status" value="1"/>
</dbReference>
<keyword evidence="1" id="KW-0436">Ligase</keyword>
<dbReference type="Gene3D" id="3.90.1140.10">
    <property type="entry name" value="Cyclic phosphodiesterase"/>
    <property type="match status" value="1"/>
</dbReference>
<proteinExistence type="predicted"/>
<dbReference type="EMBL" id="CP051774">
    <property type="protein sequence ID" value="QJE98210.1"/>
    <property type="molecule type" value="Genomic_DNA"/>
</dbReference>
<evidence type="ECO:0000313" key="2">
    <source>
        <dbReference type="Proteomes" id="UP000501812"/>
    </source>
</evidence>
<dbReference type="SUPFAM" id="SSF55144">
    <property type="entry name" value="LigT-like"/>
    <property type="match status" value="1"/>
</dbReference>
<organism evidence="1 2">
    <name type="scientific">Luteolibacter luteus</name>
    <dbReference type="NCBI Taxonomy" id="2728835"/>
    <lineage>
        <taxon>Bacteria</taxon>
        <taxon>Pseudomonadati</taxon>
        <taxon>Verrucomicrobiota</taxon>
        <taxon>Verrucomicrobiia</taxon>
        <taxon>Verrucomicrobiales</taxon>
        <taxon>Verrucomicrobiaceae</taxon>
        <taxon>Luteolibacter</taxon>
    </lineage>
</organism>
<accession>A0A858RQ06</accession>
<dbReference type="PANTHER" id="PTHR36039">
    <property type="match status" value="1"/>
</dbReference>
<dbReference type="PANTHER" id="PTHR36039:SF2">
    <property type="entry name" value="RNA LIGASE_CYCLIC NUCLEOTIDE PHOSPHODIESTERASE FAMILY PROTEIN"/>
    <property type="match status" value="1"/>
</dbReference>
<sequence length="177" mass="19715">MPYAVELFLDPATEQRVRRIWERLAGIGISYLHGSGSRPHVSLAVCDSIDTDATIELLNRFAEDTSGFPITFSSIGIFPAEQPVLFLAPKVTIPLLELHASFMDSFEPMATRIWPNYAPSEWIPHCTLAVACPHECVEEALSICREEILPFTAEIMEIGFVEFRPVKPLHSAALCQS</sequence>
<dbReference type="Proteomes" id="UP000501812">
    <property type="component" value="Chromosome"/>
</dbReference>
<dbReference type="InterPro" id="IPR009097">
    <property type="entry name" value="Cyclic_Pdiesterase"/>
</dbReference>
<dbReference type="AlphaFoldDB" id="A0A858RQ06"/>
<dbReference type="GO" id="GO:0016874">
    <property type="term" value="F:ligase activity"/>
    <property type="evidence" value="ECO:0007669"/>
    <property type="project" value="UniProtKB-KW"/>
</dbReference>
<evidence type="ECO:0000313" key="1">
    <source>
        <dbReference type="EMBL" id="QJE98210.1"/>
    </source>
</evidence>
<dbReference type="KEGG" id="luo:HHL09_21275"/>
<gene>
    <name evidence="1" type="ORF">HHL09_21275</name>
</gene>
<protein>
    <submittedName>
        <fullName evidence="1">2'-5' RNA ligase family protein</fullName>
    </submittedName>
</protein>
<dbReference type="RefSeq" id="WP_169456669.1">
    <property type="nucleotide sequence ID" value="NZ_CP051774.1"/>
</dbReference>
<keyword evidence="2" id="KW-1185">Reference proteome</keyword>
<reference evidence="1 2" key="1">
    <citation type="submission" date="2020-04" db="EMBL/GenBank/DDBJ databases">
        <title>Luteolibacter sp. G-1-1-1 isolated from soil.</title>
        <authorList>
            <person name="Dahal R.H."/>
        </authorList>
    </citation>
    <scope>NUCLEOTIDE SEQUENCE [LARGE SCALE GENOMIC DNA]</scope>
    <source>
        <strain evidence="1 2">G-1-1-1</strain>
    </source>
</reference>
<name>A0A858RQ06_9BACT</name>